<sequence>MLLGRLRIRGKLTLLVMIPLLAMVGLVLPVVRGLVTDAGRATDIDNVATVAGRVGALLQDMQRERLLSVGYLLDVVSEDALALQTASVIDRIVDVRQDLSDKLPPVVRTEIDGASRLATVRKQVRSRNIPPQQVLDGFTPVLDGMIDSLGLVQRADADTAAGQQLIALDAVLRMDDSNTESTALLAIMAGGDVGRLSVRYHEERAEFGTYQARFATFATQPQRDLNDLVAAAFRDRVGDDFDARFAADPVRTMAALPIATLFPALQSFSALGGFVEKRLVDDVTSLVAKQRQEQLTIAYGLGALALAVLLAVLILAAIVARSVAVPLTRLSRSAARVADAGESELRRIADDDSEPVEPVRIEVLDVNSSDEIGDLARVFERVQSAASQLVERQVLSRRNVAEMFGHIGRRTQNLVGGQVGLIDELEHEEADPARLAKLYQLDHISNRLRRSADSLVVISGAERDQGHSTPARLVDVVRLALAEIEEYNRVDVEIPLDLWVAPALVRDLVLICAELLENATTFSPPHTRVRVSARPGPDGTRLVVADRGIGLPDERLAEENARIARRERLDLVPSQVLGLFVVGRLARRHGLTVALSHTDGGGVTVDVTLSGLAPASPAPSLSPPDGGAPRVEMVPTAYRSTPAPASEPRTHESRRAMARLSEVMQRDSRTWNGFEISPGQPSPAPEPEGRVLSRRVPGASLPQLEPPPPPRAAGPSAAAQDPDAARALVEQLDLGVTRALHEVTHRSGQ</sequence>
<organism evidence="13 14">
    <name type="scientific">Paractinoplanes aksuensis</name>
    <dbReference type="NCBI Taxonomy" id="2939490"/>
    <lineage>
        <taxon>Bacteria</taxon>
        <taxon>Bacillati</taxon>
        <taxon>Actinomycetota</taxon>
        <taxon>Actinomycetes</taxon>
        <taxon>Micromonosporales</taxon>
        <taxon>Micromonosporaceae</taxon>
        <taxon>Paractinoplanes</taxon>
    </lineage>
</organism>
<feature type="transmembrane region" description="Helical" evidence="11">
    <location>
        <begin position="296"/>
        <end position="320"/>
    </location>
</feature>
<dbReference type="Pfam" id="PF00672">
    <property type="entry name" value="HAMP"/>
    <property type="match status" value="1"/>
</dbReference>
<dbReference type="EMBL" id="JAMYJR010000037">
    <property type="protein sequence ID" value="MCO8275386.1"/>
    <property type="molecule type" value="Genomic_DNA"/>
</dbReference>
<feature type="transmembrane region" description="Helical" evidence="11">
    <location>
        <begin position="254"/>
        <end position="275"/>
    </location>
</feature>
<dbReference type="PANTHER" id="PTHR45436:SF5">
    <property type="entry name" value="SENSOR HISTIDINE KINASE TRCS"/>
    <property type="match status" value="1"/>
</dbReference>
<dbReference type="InterPro" id="IPR003660">
    <property type="entry name" value="HAMP_dom"/>
</dbReference>
<evidence type="ECO:0000256" key="3">
    <source>
        <dbReference type="ARBA" id="ARBA00012438"/>
    </source>
</evidence>
<dbReference type="PANTHER" id="PTHR45436">
    <property type="entry name" value="SENSOR HISTIDINE KINASE YKOH"/>
    <property type="match status" value="1"/>
</dbReference>
<dbReference type="SUPFAM" id="SSF55874">
    <property type="entry name" value="ATPase domain of HSP90 chaperone/DNA topoisomerase II/histidine kinase"/>
    <property type="match status" value="1"/>
</dbReference>
<evidence type="ECO:0000256" key="2">
    <source>
        <dbReference type="ARBA" id="ARBA00004370"/>
    </source>
</evidence>
<accession>A0ABT1DWY8</accession>
<dbReference type="Pfam" id="PF02518">
    <property type="entry name" value="HATPase_c"/>
    <property type="match status" value="1"/>
</dbReference>
<evidence type="ECO:0000256" key="7">
    <source>
        <dbReference type="ARBA" id="ARBA00022777"/>
    </source>
</evidence>
<keyword evidence="4" id="KW-0597">Phosphoprotein</keyword>
<dbReference type="SMART" id="SM00304">
    <property type="entry name" value="HAMP"/>
    <property type="match status" value="1"/>
</dbReference>
<dbReference type="InterPro" id="IPR036890">
    <property type="entry name" value="HATPase_C_sf"/>
</dbReference>
<proteinExistence type="predicted"/>
<evidence type="ECO:0000313" key="13">
    <source>
        <dbReference type="EMBL" id="MCO8275386.1"/>
    </source>
</evidence>
<evidence type="ECO:0000313" key="14">
    <source>
        <dbReference type="Proteomes" id="UP001523369"/>
    </source>
</evidence>
<comment type="caution">
    <text evidence="13">The sequence shown here is derived from an EMBL/GenBank/DDBJ whole genome shotgun (WGS) entry which is preliminary data.</text>
</comment>
<feature type="compositionally biased region" description="Low complexity" evidence="10">
    <location>
        <begin position="713"/>
        <end position="725"/>
    </location>
</feature>
<comment type="subcellular location">
    <subcellularLocation>
        <location evidence="2">Membrane</location>
    </subcellularLocation>
</comment>
<keyword evidence="8 11" id="KW-1133">Transmembrane helix</keyword>
<dbReference type="Proteomes" id="UP001523369">
    <property type="component" value="Unassembled WGS sequence"/>
</dbReference>
<evidence type="ECO:0000256" key="8">
    <source>
        <dbReference type="ARBA" id="ARBA00022989"/>
    </source>
</evidence>
<feature type="transmembrane region" description="Helical" evidence="11">
    <location>
        <begin position="12"/>
        <end position="31"/>
    </location>
</feature>
<evidence type="ECO:0000256" key="1">
    <source>
        <dbReference type="ARBA" id="ARBA00000085"/>
    </source>
</evidence>
<gene>
    <name evidence="13" type="ORF">M1L60_32875</name>
</gene>
<dbReference type="Pfam" id="PF08376">
    <property type="entry name" value="NIT"/>
    <property type="match status" value="1"/>
</dbReference>
<dbReference type="InterPro" id="IPR050428">
    <property type="entry name" value="TCS_sensor_his_kinase"/>
</dbReference>
<evidence type="ECO:0000256" key="5">
    <source>
        <dbReference type="ARBA" id="ARBA00022679"/>
    </source>
</evidence>
<dbReference type="Gene3D" id="3.30.565.10">
    <property type="entry name" value="Histidine kinase-like ATPase, C-terminal domain"/>
    <property type="match status" value="1"/>
</dbReference>
<protein>
    <recommendedName>
        <fullName evidence="3">histidine kinase</fullName>
        <ecNumber evidence="3">2.7.13.3</ecNumber>
    </recommendedName>
</protein>
<evidence type="ECO:0000256" key="11">
    <source>
        <dbReference type="SAM" id="Phobius"/>
    </source>
</evidence>
<dbReference type="Gene3D" id="6.10.340.10">
    <property type="match status" value="1"/>
</dbReference>
<reference evidence="13 14" key="1">
    <citation type="submission" date="2022-06" db="EMBL/GenBank/DDBJ databases">
        <title>New Species of the Genus Actinoplanes, ActinopZanes ferrugineus.</title>
        <authorList>
            <person name="Ding P."/>
        </authorList>
    </citation>
    <scope>NUCLEOTIDE SEQUENCE [LARGE SCALE GENOMIC DNA]</scope>
    <source>
        <strain evidence="13 14">TRM88003</strain>
    </source>
</reference>
<dbReference type="RefSeq" id="WP_253241444.1">
    <property type="nucleotide sequence ID" value="NZ_JAMYJR010000037.1"/>
</dbReference>
<keyword evidence="7" id="KW-0418">Kinase</keyword>
<keyword evidence="5" id="KW-0808">Transferase</keyword>
<dbReference type="PROSITE" id="PS50885">
    <property type="entry name" value="HAMP"/>
    <property type="match status" value="1"/>
</dbReference>
<evidence type="ECO:0000256" key="4">
    <source>
        <dbReference type="ARBA" id="ARBA00022553"/>
    </source>
</evidence>
<keyword evidence="9" id="KW-0902">Two-component regulatory system</keyword>
<evidence type="ECO:0000256" key="6">
    <source>
        <dbReference type="ARBA" id="ARBA00022692"/>
    </source>
</evidence>
<dbReference type="SMART" id="SM00387">
    <property type="entry name" value="HATPase_c"/>
    <property type="match status" value="1"/>
</dbReference>
<keyword evidence="14" id="KW-1185">Reference proteome</keyword>
<keyword evidence="11" id="KW-0472">Membrane</keyword>
<feature type="region of interest" description="Disordered" evidence="10">
    <location>
        <begin position="666"/>
        <end position="725"/>
    </location>
</feature>
<dbReference type="EC" id="2.7.13.3" evidence="3"/>
<dbReference type="InterPro" id="IPR013587">
    <property type="entry name" value="Nitrate/nitrite_sensing"/>
</dbReference>
<keyword evidence="6 11" id="KW-0812">Transmembrane</keyword>
<comment type="catalytic activity">
    <reaction evidence="1">
        <text>ATP + protein L-histidine = ADP + protein N-phospho-L-histidine.</text>
        <dbReference type="EC" id="2.7.13.3"/>
    </reaction>
</comment>
<feature type="domain" description="HAMP" evidence="12">
    <location>
        <begin position="321"/>
        <end position="391"/>
    </location>
</feature>
<evidence type="ECO:0000259" key="12">
    <source>
        <dbReference type="PROSITE" id="PS50885"/>
    </source>
</evidence>
<dbReference type="InterPro" id="IPR003594">
    <property type="entry name" value="HATPase_dom"/>
</dbReference>
<evidence type="ECO:0000256" key="10">
    <source>
        <dbReference type="SAM" id="MobiDB-lite"/>
    </source>
</evidence>
<name>A0ABT1DWY8_9ACTN</name>
<evidence type="ECO:0000256" key="9">
    <source>
        <dbReference type="ARBA" id="ARBA00023012"/>
    </source>
</evidence>